<dbReference type="EMBL" id="KN848062">
    <property type="protein sequence ID" value="KIY03957.1"/>
    <property type="molecule type" value="Genomic_DNA"/>
</dbReference>
<dbReference type="RefSeq" id="XP_016638079.1">
    <property type="nucleotide sequence ID" value="XM_016771169.1"/>
</dbReference>
<name>A0A0D2J3K4_9EURO</name>
<dbReference type="InterPro" id="IPR053008">
    <property type="entry name" value="Phomopsin_biosynth_assoc"/>
</dbReference>
<sequence>MSKVLEDEANIGLLPSLSQPSAASVSSDTVCGSVENDHEFIKEDEALLNEKELLESKHYVETEPRKCRLPKVVLLWGFFFALAAFSFLAYWLLPLKMNRTPTFHPVFGDCGKTPDDARAKGCVYDPLAVTWVRPECYYPELINEFIDMEPVAFYHDKSLSKQSQVPKEEVIQAIHEQVWAPHKFHSVHCAHVVKKVHHALMNHLPIDSFSLNYAHTEHCQLVLLEELPQCAKPGSCRLNNVIQKYSSCGYVY</sequence>
<dbReference type="GeneID" id="27706395"/>
<dbReference type="PANTHER" id="PTHR35896:SF3">
    <property type="entry name" value="MAJOR FACILITATOR SUPERFAMILY TRANSPORTER"/>
    <property type="match status" value="1"/>
</dbReference>
<keyword evidence="3" id="KW-1185">Reference proteome</keyword>
<dbReference type="PANTHER" id="PTHR35896">
    <property type="entry name" value="IG-LIKE DOMAIN-CONTAINING PROTEIN"/>
    <property type="match status" value="1"/>
</dbReference>
<dbReference type="STRING" id="1442371.A0A0D2J3K4"/>
<keyword evidence="1" id="KW-0472">Membrane</keyword>
<dbReference type="AlphaFoldDB" id="A0A0D2J3K4"/>
<keyword evidence="1" id="KW-0812">Transmembrane</keyword>
<proteinExistence type="predicted"/>
<dbReference type="Proteomes" id="UP000053411">
    <property type="component" value="Unassembled WGS sequence"/>
</dbReference>
<organism evidence="2 3">
    <name type="scientific">Fonsecaea multimorphosa CBS 102226</name>
    <dbReference type="NCBI Taxonomy" id="1442371"/>
    <lineage>
        <taxon>Eukaryota</taxon>
        <taxon>Fungi</taxon>
        <taxon>Dikarya</taxon>
        <taxon>Ascomycota</taxon>
        <taxon>Pezizomycotina</taxon>
        <taxon>Eurotiomycetes</taxon>
        <taxon>Chaetothyriomycetidae</taxon>
        <taxon>Chaetothyriales</taxon>
        <taxon>Herpotrichiellaceae</taxon>
        <taxon>Fonsecaea</taxon>
    </lineage>
</organism>
<accession>A0A0D2J3K4</accession>
<evidence type="ECO:0000256" key="1">
    <source>
        <dbReference type="SAM" id="Phobius"/>
    </source>
</evidence>
<gene>
    <name evidence="2" type="ORF">Z520_00649</name>
</gene>
<reference evidence="2 3" key="1">
    <citation type="submission" date="2015-01" db="EMBL/GenBank/DDBJ databases">
        <title>The Genome Sequence of Fonsecaea multimorphosa CBS 102226.</title>
        <authorList>
            <consortium name="The Broad Institute Genomics Platform"/>
            <person name="Cuomo C."/>
            <person name="de Hoog S."/>
            <person name="Gorbushina A."/>
            <person name="Stielow B."/>
            <person name="Teixiera M."/>
            <person name="Abouelleil A."/>
            <person name="Chapman S.B."/>
            <person name="Priest M."/>
            <person name="Young S.K."/>
            <person name="Wortman J."/>
            <person name="Nusbaum C."/>
            <person name="Birren B."/>
        </authorList>
    </citation>
    <scope>NUCLEOTIDE SEQUENCE [LARGE SCALE GENOMIC DNA]</scope>
    <source>
        <strain evidence="2 3">CBS 102226</strain>
    </source>
</reference>
<dbReference type="OrthoDB" id="3501153at2759"/>
<evidence type="ECO:0000313" key="3">
    <source>
        <dbReference type="Proteomes" id="UP000053411"/>
    </source>
</evidence>
<dbReference type="VEuPathDB" id="FungiDB:Z520_00649"/>
<protein>
    <submittedName>
        <fullName evidence="2">Uncharacterized protein</fullName>
    </submittedName>
</protein>
<keyword evidence="1" id="KW-1133">Transmembrane helix</keyword>
<feature type="transmembrane region" description="Helical" evidence="1">
    <location>
        <begin position="73"/>
        <end position="93"/>
    </location>
</feature>
<evidence type="ECO:0000313" key="2">
    <source>
        <dbReference type="EMBL" id="KIY03957.1"/>
    </source>
</evidence>